<feature type="compositionally biased region" description="Polar residues" evidence="1">
    <location>
        <begin position="117"/>
        <end position="126"/>
    </location>
</feature>
<accession>A0A084VIZ8</accession>
<feature type="compositionally biased region" description="Basic and acidic residues" evidence="1">
    <location>
        <begin position="13"/>
        <end position="36"/>
    </location>
</feature>
<feature type="region of interest" description="Disordered" evidence="1">
    <location>
        <begin position="91"/>
        <end position="126"/>
    </location>
</feature>
<evidence type="ECO:0000313" key="3">
    <source>
        <dbReference type="EnsemblMetazoa" id="ASIC005110-PA"/>
    </source>
</evidence>
<reference evidence="3" key="2">
    <citation type="submission" date="2020-05" db="UniProtKB">
        <authorList>
            <consortium name="EnsemblMetazoa"/>
        </authorList>
    </citation>
    <scope>IDENTIFICATION</scope>
</reference>
<dbReference type="EnsemblMetazoa" id="ASIC005110-RA">
    <property type="protein sequence ID" value="ASIC005110-PA"/>
    <property type="gene ID" value="ASIC005110"/>
</dbReference>
<keyword evidence="4" id="KW-1185">Reference proteome</keyword>
<name>A0A084VIZ8_ANOSI</name>
<dbReference type="EMBL" id="ATLV01013417">
    <property type="status" value="NOT_ANNOTATED_CDS"/>
    <property type="molecule type" value="Genomic_DNA"/>
</dbReference>
<dbReference type="Proteomes" id="UP000030765">
    <property type="component" value="Unassembled WGS sequence"/>
</dbReference>
<evidence type="ECO:0000313" key="2">
    <source>
        <dbReference type="EMBL" id="KFB37942.1"/>
    </source>
</evidence>
<protein>
    <submittedName>
        <fullName evidence="2 3">ABC transporter permease</fullName>
    </submittedName>
</protein>
<feature type="region of interest" description="Disordered" evidence="1">
    <location>
        <begin position="1"/>
        <end position="45"/>
    </location>
</feature>
<proteinExistence type="predicted"/>
<reference evidence="2 4" key="1">
    <citation type="journal article" date="2014" name="BMC Genomics">
        <title>Genome sequence of Anopheles sinensis provides insight into genetics basis of mosquito competence for malaria parasites.</title>
        <authorList>
            <person name="Zhou D."/>
            <person name="Zhang D."/>
            <person name="Ding G."/>
            <person name="Shi L."/>
            <person name="Hou Q."/>
            <person name="Ye Y."/>
            <person name="Xu Y."/>
            <person name="Zhou H."/>
            <person name="Xiong C."/>
            <person name="Li S."/>
            <person name="Yu J."/>
            <person name="Hong S."/>
            <person name="Yu X."/>
            <person name="Zou P."/>
            <person name="Chen C."/>
            <person name="Chang X."/>
            <person name="Wang W."/>
            <person name="Lv Y."/>
            <person name="Sun Y."/>
            <person name="Ma L."/>
            <person name="Shen B."/>
            <person name="Zhu C."/>
        </authorList>
    </citation>
    <scope>NUCLEOTIDE SEQUENCE [LARGE SCALE GENOMIC DNA]</scope>
</reference>
<organism evidence="2">
    <name type="scientific">Anopheles sinensis</name>
    <name type="common">Mosquito</name>
    <dbReference type="NCBI Taxonomy" id="74873"/>
    <lineage>
        <taxon>Eukaryota</taxon>
        <taxon>Metazoa</taxon>
        <taxon>Ecdysozoa</taxon>
        <taxon>Arthropoda</taxon>
        <taxon>Hexapoda</taxon>
        <taxon>Insecta</taxon>
        <taxon>Pterygota</taxon>
        <taxon>Neoptera</taxon>
        <taxon>Endopterygota</taxon>
        <taxon>Diptera</taxon>
        <taxon>Nematocera</taxon>
        <taxon>Culicoidea</taxon>
        <taxon>Culicidae</taxon>
        <taxon>Anophelinae</taxon>
        <taxon>Anopheles</taxon>
    </lineage>
</organism>
<dbReference type="AlphaFoldDB" id="A0A084VIZ8"/>
<sequence>MGKQAQELPSKVVEVEESKKEKTTANRAGQGDKEMAEAASADAAVAPKRTTRCGNKIRLNLGFNKNREFYNNQLLCFPTYLERADLRNQDQPLSAMTESTLEESNEAQEEKEGIEQLCNSADGGSTASMEEFLNAEETLYMK</sequence>
<dbReference type="VEuPathDB" id="VectorBase:ASIC005110"/>
<dbReference type="EMBL" id="KE524855">
    <property type="protein sequence ID" value="KFB37942.1"/>
    <property type="molecule type" value="Genomic_DNA"/>
</dbReference>
<evidence type="ECO:0000256" key="1">
    <source>
        <dbReference type="SAM" id="MobiDB-lite"/>
    </source>
</evidence>
<gene>
    <name evidence="2" type="ORF">ZHAS_00005110</name>
</gene>
<evidence type="ECO:0000313" key="4">
    <source>
        <dbReference type="Proteomes" id="UP000030765"/>
    </source>
</evidence>